<proteinExistence type="predicted"/>
<evidence type="ECO:0000313" key="2">
    <source>
        <dbReference type="Proteomes" id="UP001419268"/>
    </source>
</evidence>
<dbReference type="EMBL" id="JBBNAG010000005">
    <property type="protein sequence ID" value="KAK9133432.1"/>
    <property type="molecule type" value="Genomic_DNA"/>
</dbReference>
<name>A0AAP0P6Y6_9MAGN</name>
<protein>
    <submittedName>
        <fullName evidence="1">Uncharacterized protein</fullName>
    </submittedName>
</protein>
<sequence length="86" mass="9242">MLCKTGLQDELITSDGLPMLSTFIKYSNRACSNESPSISTLFASSSNCFFVILILTCCDASSQLVPNLILLLSPIDSALLIILVVL</sequence>
<evidence type="ECO:0000313" key="1">
    <source>
        <dbReference type="EMBL" id="KAK9133432.1"/>
    </source>
</evidence>
<comment type="caution">
    <text evidence="1">The sequence shown here is derived from an EMBL/GenBank/DDBJ whole genome shotgun (WGS) entry which is preliminary data.</text>
</comment>
<accession>A0AAP0P6Y6</accession>
<keyword evidence="2" id="KW-1185">Reference proteome</keyword>
<organism evidence="1 2">
    <name type="scientific">Stephania cephalantha</name>
    <dbReference type="NCBI Taxonomy" id="152367"/>
    <lineage>
        <taxon>Eukaryota</taxon>
        <taxon>Viridiplantae</taxon>
        <taxon>Streptophyta</taxon>
        <taxon>Embryophyta</taxon>
        <taxon>Tracheophyta</taxon>
        <taxon>Spermatophyta</taxon>
        <taxon>Magnoliopsida</taxon>
        <taxon>Ranunculales</taxon>
        <taxon>Menispermaceae</taxon>
        <taxon>Menispermoideae</taxon>
        <taxon>Cissampelideae</taxon>
        <taxon>Stephania</taxon>
    </lineage>
</organism>
<dbReference type="Proteomes" id="UP001419268">
    <property type="component" value="Unassembled WGS sequence"/>
</dbReference>
<dbReference type="AlphaFoldDB" id="A0AAP0P6Y6"/>
<reference evidence="1 2" key="1">
    <citation type="submission" date="2024-01" db="EMBL/GenBank/DDBJ databases">
        <title>Genome assemblies of Stephania.</title>
        <authorList>
            <person name="Yang L."/>
        </authorList>
    </citation>
    <scope>NUCLEOTIDE SEQUENCE [LARGE SCALE GENOMIC DNA]</scope>
    <source>
        <strain evidence="1">JXDWG</strain>
        <tissue evidence="1">Leaf</tissue>
    </source>
</reference>
<gene>
    <name evidence="1" type="ORF">Scep_012960</name>
</gene>